<dbReference type="Pfam" id="PF03402">
    <property type="entry name" value="V1R"/>
    <property type="match status" value="1"/>
</dbReference>
<dbReference type="GO" id="GO:0019236">
    <property type="term" value="P:response to pheromone"/>
    <property type="evidence" value="ECO:0007669"/>
    <property type="project" value="UniProtKB-KW"/>
</dbReference>
<evidence type="ECO:0000256" key="6">
    <source>
        <dbReference type="ARBA" id="ARBA00022989"/>
    </source>
</evidence>
<feature type="transmembrane region" description="Helical" evidence="11">
    <location>
        <begin position="258"/>
        <end position="276"/>
    </location>
</feature>
<evidence type="ECO:0000256" key="9">
    <source>
        <dbReference type="ARBA" id="ARBA00023170"/>
    </source>
</evidence>
<keyword evidence="9 11" id="KW-0675">Receptor</keyword>
<dbReference type="GO" id="GO:0007606">
    <property type="term" value="P:sensory perception of chemical stimulus"/>
    <property type="evidence" value="ECO:0007669"/>
    <property type="project" value="UniProtKB-ARBA"/>
</dbReference>
<evidence type="ECO:0000256" key="5">
    <source>
        <dbReference type="ARBA" id="ARBA00022692"/>
    </source>
</evidence>
<evidence type="ECO:0000256" key="10">
    <source>
        <dbReference type="ARBA" id="ARBA00023224"/>
    </source>
</evidence>
<reference evidence="12 13" key="2">
    <citation type="journal article" date="2018" name="Annu Rev Anim Biosci">
        <title>Bat Biology, Genomes, and the Bat1K Project: To Generate Chromosome-Level Genomes for All Living Bat Species.</title>
        <authorList>
            <person name="Teeling E.C."/>
            <person name="Vernes S.C."/>
            <person name="Davalos L.M."/>
            <person name="Ray D.A."/>
            <person name="Gilbert M.T.P."/>
            <person name="Myers E."/>
        </authorList>
    </citation>
    <scope>NUCLEOTIDE SEQUENCE</scope>
</reference>
<organism evidence="12 13">
    <name type="scientific">Rhinolophus ferrumequinum</name>
    <name type="common">Greater horseshoe bat</name>
    <dbReference type="NCBI Taxonomy" id="59479"/>
    <lineage>
        <taxon>Eukaryota</taxon>
        <taxon>Metazoa</taxon>
        <taxon>Chordata</taxon>
        <taxon>Craniata</taxon>
        <taxon>Vertebrata</taxon>
        <taxon>Euteleostomi</taxon>
        <taxon>Mammalia</taxon>
        <taxon>Eutheria</taxon>
        <taxon>Laurasiatheria</taxon>
        <taxon>Chiroptera</taxon>
        <taxon>Yinpterochiroptera</taxon>
        <taxon>Rhinolophoidea</taxon>
        <taxon>Rhinolophidae</taxon>
        <taxon>Rhinolophinae</taxon>
        <taxon>Rhinolophus</taxon>
    </lineage>
</organism>
<evidence type="ECO:0000256" key="8">
    <source>
        <dbReference type="ARBA" id="ARBA00023136"/>
    </source>
</evidence>
<sequence length="286" mass="32451">MNELAFHYVTINNFLIFQAVIGITTNTFLLLLHIVTLLVHAPTLTNLIPSHLALVHILTLLSVLFLVTPGLLESPDFGDDFKCQALVYMSRVMRGLSICTTCLLRTSRPSPSKSTSFVFHSFFFLWILSLSFSHHLIYTVASSNVTIIKHLGLSKYCSLSPVSYIFKGLFFMLSLFRDVFFVGIILLSSAYIVILLSSHWRQSQYLHSTSLSTRTSPEKRATQTILLLVSFFVLMYWVDFILSFSLILLWAYDPLIGAVHRLVLSVYATVSPLVVIRSDKKVIYIR</sequence>
<evidence type="ECO:0000313" key="12">
    <source>
        <dbReference type="Ensembl" id="ENSRFEP00010018256.1"/>
    </source>
</evidence>
<proteinExistence type="inferred from homology"/>
<evidence type="ECO:0000256" key="4">
    <source>
        <dbReference type="ARBA" id="ARBA00022507"/>
    </source>
</evidence>
<name>A0A671EY15_RHIFE</name>
<dbReference type="FunFam" id="1.20.1070.10:FF:000051">
    <property type="entry name" value="Vomeronasal type-1 receptor"/>
    <property type="match status" value="1"/>
</dbReference>
<dbReference type="PANTHER" id="PTHR24062">
    <property type="entry name" value="VOMERONASAL TYPE-1 RECEPTOR"/>
    <property type="match status" value="1"/>
</dbReference>
<keyword evidence="7 11" id="KW-0297">G-protein coupled receptor</keyword>
<dbReference type="Proteomes" id="UP000472240">
    <property type="component" value="Chromosome 24"/>
</dbReference>
<dbReference type="InterPro" id="IPR004072">
    <property type="entry name" value="Vmron_rcpt_1"/>
</dbReference>
<keyword evidence="5 11" id="KW-0812">Transmembrane</keyword>
<dbReference type="OMA" id="NDFECKA"/>
<feature type="transmembrane region" description="Helical" evidence="11">
    <location>
        <begin position="117"/>
        <end position="141"/>
    </location>
</feature>
<reference evidence="12" key="5">
    <citation type="submission" date="2025-09" db="UniProtKB">
        <authorList>
            <consortium name="Ensembl"/>
        </authorList>
    </citation>
    <scope>IDENTIFICATION</scope>
</reference>
<dbReference type="GeneTree" id="ENSGT01030000234553"/>
<keyword evidence="8 11" id="KW-0472">Membrane</keyword>
<evidence type="ECO:0000313" key="13">
    <source>
        <dbReference type="Proteomes" id="UP000472240"/>
    </source>
</evidence>
<feature type="transmembrane region" description="Helical" evidence="11">
    <location>
        <begin position="15"/>
        <end position="39"/>
    </location>
</feature>
<reference evidence="13" key="3">
    <citation type="submission" date="2018-12" db="EMBL/GenBank/DDBJ databases">
        <title>G10K-VGP greater horseshoe bat female genome, primary haplotype.</title>
        <authorList>
            <person name="Teeling E."/>
            <person name="Myers G."/>
            <person name="Vernes S."/>
            <person name="Pippel M."/>
            <person name="Winkler S."/>
            <person name="Fedrigo O."/>
            <person name="Rhie A."/>
            <person name="Koren S."/>
            <person name="Phillippy A."/>
            <person name="Lewin H."/>
            <person name="Damas J."/>
            <person name="Howe K."/>
            <person name="Mountcastle J."/>
            <person name="Jarvis E.D."/>
        </authorList>
    </citation>
    <scope>NUCLEOTIDE SEQUENCE [LARGE SCALE GENOMIC DNA]</scope>
</reference>
<keyword evidence="13" id="KW-1185">Reference proteome</keyword>
<dbReference type="Ensembl" id="ENSRFET00010019901.1">
    <property type="protein sequence ID" value="ENSRFEP00010018256.1"/>
    <property type="gene ID" value="ENSRFEG00010012356.1"/>
</dbReference>
<keyword evidence="3 11" id="KW-1003">Cell membrane</keyword>
<accession>A0A671EY15</accession>
<comment type="subcellular location">
    <subcellularLocation>
        <location evidence="1 11">Cell membrane</location>
        <topology evidence="1 11">Multi-pass membrane protein</topology>
    </subcellularLocation>
</comment>
<keyword evidence="10 11" id="KW-0807">Transducer</keyword>
<dbReference type="GO" id="GO:0016503">
    <property type="term" value="F:pheromone receptor activity"/>
    <property type="evidence" value="ECO:0007669"/>
    <property type="project" value="InterPro"/>
</dbReference>
<evidence type="ECO:0000256" key="11">
    <source>
        <dbReference type="RuleBase" id="RU364061"/>
    </source>
</evidence>
<dbReference type="GO" id="GO:0005886">
    <property type="term" value="C:plasma membrane"/>
    <property type="evidence" value="ECO:0007669"/>
    <property type="project" value="UniProtKB-SubCell"/>
</dbReference>
<evidence type="ECO:0000256" key="2">
    <source>
        <dbReference type="ARBA" id="ARBA00010663"/>
    </source>
</evidence>
<feature type="transmembrane region" description="Helical" evidence="11">
    <location>
        <begin position="225"/>
        <end position="252"/>
    </location>
</feature>
<reference evidence="12 13" key="1">
    <citation type="journal article" date="2015" name="Annu Rev Anim Biosci">
        <title>The Genome 10K Project: a way forward.</title>
        <authorList>
            <person name="Koepfli K.P."/>
            <person name="Paten B."/>
            <person name="O'Brien S.J."/>
            <person name="Koepfli K.P."/>
            <person name="Paten B."/>
            <person name="Antunes A."/>
            <person name="Belov K."/>
            <person name="Bustamante C."/>
            <person name="Castoe T.A."/>
            <person name="Clawson H."/>
            <person name="Crawford A.J."/>
            <person name="Diekhans M."/>
            <person name="Distel D."/>
            <person name="Durbin R."/>
            <person name="Earl D."/>
            <person name="Fujita M.K."/>
            <person name="Gamble T."/>
            <person name="Georges A."/>
            <person name="Gemmell N."/>
            <person name="Gilbert M.T."/>
            <person name="Graves J.M."/>
            <person name="Green R.E."/>
            <person name="Hickey G."/>
            <person name="Jarvis E.D."/>
            <person name="Johnson W."/>
            <person name="Komissarov A."/>
            <person name="Korf I."/>
            <person name="Kuhn R."/>
            <person name="Larkin D.M."/>
            <person name="Lewin H."/>
            <person name="Lopez J.V."/>
            <person name="Ma J."/>
            <person name="Marques-Bonet T."/>
            <person name="Miller W."/>
            <person name="Murphy R."/>
            <person name="Pevzner P."/>
            <person name="Shapiro B."/>
            <person name="Steiner C."/>
            <person name="Tamazian G."/>
            <person name="Venkatesh B."/>
            <person name="Wang J."/>
            <person name="Wayne R."/>
            <person name="Wiley E."/>
            <person name="Yang H."/>
            <person name="Zhang G."/>
            <person name="Haussler D."/>
            <person name="Ryder O."/>
            <person name="O'Brien S.J."/>
        </authorList>
    </citation>
    <scope>NUCLEOTIDE SEQUENCE</scope>
</reference>
<feature type="transmembrane region" description="Helical" evidence="11">
    <location>
        <begin position="153"/>
        <end position="173"/>
    </location>
</feature>
<dbReference type="InParanoid" id="A0A671EY15"/>
<keyword evidence="6 11" id="KW-1133">Transmembrane helix</keyword>
<dbReference type="AlphaFoldDB" id="A0A671EY15"/>
<evidence type="ECO:0000256" key="3">
    <source>
        <dbReference type="ARBA" id="ARBA00022475"/>
    </source>
</evidence>
<evidence type="ECO:0000256" key="7">
    <source>
        <dbReference type="ARBA" id="ARBA00023040"/>
    </source>
</evidence>
<dbReference type="PRINTS" id="PR01534">
    <property type="entry name" value="VOMERONASL1R"/>
</dbReference>
<keyword evidence="4 11" id="KW-0589">Pheromone response</keyword>
<protein>
    <recommendedName>
        <fullName evidence="11">Vomeronasal type-1 receptor</fullName>
    </recommendedName>
</protein>
<evidence type="ECO:0000256" key="1">
    <source>
        <dbReference type="ARBA" id="ARBA00004651"/>
    </source>
</evidence>
<feature type="transmembrane region" description="Helical" evidence="11">
    <location>
        <begin position="179"/>
        <end position="197"/>
    </location>
</feature>
<comment type="similarity">
    <text evidence="2 11">Belongs to the G-protein coupled receptor 1 family.</text>
</comment>
<dbReference type="Gene3D" id="1.20.1070.10">
    <property type="entry name" value="Rhodopsin 7-helix transmembrane proteins"/>
    <property type="match status" value="1"/>
</dbReference>
<reference evidence="12" key="4">
    <citation type="submission" date="2025-08" db="UniProtKB">
        <authorList>
            <consortium name="Ensembl"/>
        </authorList>
    </citation>
    <scope>IDENTIFICATION</scope>
</reference>
<dbReference type="SUPFAM" id="SSF81321">
    <property type="entry name" value="Family A G protein-coupled receptor-like"/>
    <property type="match status" value="1"/>
</dbReference>
<feature type="transmembrane region" description="Helical" evidence="11">
    <location>
        <begin position="51"/>
        <end position="72"/>
    </location>
</feature>